<evidence type="ECO:0000256" key="5">
    <source>
        <dbReference type="ARBA" id="ARBA00022895"/>
    </source>
</evidence>
<dbReference type="PANTHER" id="PTHR13989:SF33">
    <property type="entry name" value="CST COMPLEX SUBUNIT STN1"/>
    <property type="match status" value="1"/>
</dbReference>
<evidence type="ECO:0000256" key="8">
    <source>
        <dbReference type="ARBA" id="ARBA00030039"/>
    </source>
</evidence>
<dbReference type="InterPro" id="IPR018856">
    <property type="entry name" value="Stn1_N"/>
</dbReference>
<name>A0AAD3CWK2_9STRA</name>
<evidence type="ECO:0000313" key="10">
    <source>
        <dbReference type="EMBL" id="GFH53483.1"/>
    </source>
</evidence>
<dbReference type="Proteomes" id="UP001054902">
    <property type="component" value="Unassembled WGS sequence"/>
</dbReference>
<accession>A0AAD3CWK2</accession>
<dbReference type="GO" id="GO:0000781">
    <property type="term" value="C:chromosome, telomeric region"/>
    <property type="evidence" value="ECO:0007669"/>
    <property type="project" value="UniProtKB-SubCell"/>
</dbReference>
<evidence type="ECO:0000256" key="6">
    <source>
        <dbReference type="ARBA" id="ARBA00023125"/>
    </source>
</evidence>
<evidence type="ECO:0000256" key="3">
    <source>
        <dbReference type="ARBA" id="ARBA00017411"/>
    </source>
</evidence>
<comment type="caution">
    <text evidence="10">The sequence shown here is derived from an EMBL/GenBank/DDBJ whole genome shotgun (WGS) entry which is preliminary data.</text>
</comment>
<evidence type="ECO:0000259" key="9">
    <source>
        <dbReference type="Pfam" id="PF10451"/>
    </source>
</evidence>
<dbReference type="Gene3D" id="2.40.50.140">
    <property type="entry name" value="Nucleic acid-binding proteins"/>
    <property type="match status" value="1"/>
</dbReference>
<dbReference type="PANTHER" id="PTHR13989">
    <property type="entry name" value="REPLICATION PROTEIN A-RELATED"/>
    <property type="match status" value="1"/>
</dbReference>
<keyword evidence="11" id="KW-1185">Reference proteome</keyword>
<keyword evidence="4" id="KW-0158">Chromosome</keyword>
<evidence type="ECO:0000313" key="11">
    <source>
        <dbReference type="Proteomes" id="UP001054902"/>
    </source>
</evidence>
<evidence type="ECO:0000256" key="1">
    <source>
        <dbReference type="ARBA" id="ARBA00004123"/>
    </source>
</evidence>
<dbReference type="GO" id="GO:0005634">
    <property type="term" value="C:nucleus"/>
    <property type="evidence" value="ECO:0007669"/>
    <property type="project" value="UniProtKB-SubCell"/>
</dbReference>
<dbReference type="GO" id="GO:0003677">
    <property type="term" value="F:DNA binding"/>
    <property type="evidence" value="ECO:0007669"/>
    <property type="project" value="UniProtKB-KW"/>
</dbReference>
<feature type="domain" description="CST complex subunit Stn1 N-terminal" evidence="9">
    <location>
        <begin position="16"/>
        <end position="206"/>
    </location>
</feature>
<dbReference type="AlphaFoldDB" id="A0AAD3CWK2"/>
<keyword evidence="6" id="KW-0238">DNA-binding</keyword>
<keyword evidence="5" id="KW-0779">Telomere</keyword>
<sequence>MTLKSSNDHSLTPLSHCIIALSSAYHEYIPLTIHNLHSLVLLSGIDCLLTNLSEGNDETVHVLPVSKTTIVGTIVYCQYKANCSMSLVIDDGTGLCDCTGWIQEDDFDKYCVGNLVKIQGFIKILSLKEKEKSIKVAEKFYEAWSCIRELQIHSINIIMDSNEEILHWLQCMQFRKCIGMKMDVEDLLNCNNDDDDDEQQMMNTPVLNGFETFNLLPETRQQQILASRGFEELDVLPNEIDRMLRKYFGRDCRCSMSYKDDLLYCHCMASKEPLDPEFRFRDALLEKLIQMEHNFVHKNNASRLEFLYQTVVDDQELRPISSEVVAGTAYPEINQRRLYTNTFKMLRKDGVLCLVNIQKDIYVLLTKNRVLIPAAIAQIQDERCADVNGNTTTTHHHKKKSFLEKGISSSKLRLIKYLAYRELER</sequence>
<gene>
    <name evidence="10" type="ORF">CTEN210_09959</name>
</gene>
<comment type="subcellular location">
    <subcellularLocation>
        <location evidence="2">Chromosome</location>
        <location evidence="2">Telomere</location>
    </subcellularLocation>
    <subcellularLocation>
        <location evidence="1">Nucleus</location>
    </subcellularLocation>
</comment>
<evidence type="ECO:0000256" key="2">
    <source>
        <dbReference type="ARBA" id="ARBA00004574"/>
    </source>
</evidence>
<dbReference type="InterPro" id="IPR040260">
    <property type="entry name" value="RFA2-like"/>
</dbReference>
<evidence type="ECO:0000256" key="7">
    <source>
        <dbReference type="ARBA" id="ARBA00023242"/>
    </source>
</evidence>
<keyword evidence="7" id="KW-0539">Nucleus</keyword>
<dbReference type="EMBL" id="BLLK01000047">
    <property type="protein sequence ID" value="GFH53483.1"/>
    <property type="molecule type" value="Genomic_DNA"/>
</dbReference>
<dbReference type="InterPro" id="IPR012340">
    <property type="entry name" value="NA-bd_OB-fold"/>
</dbReference>
<dbReference type="Pfam" id="PF10451">
    <property type="entry name" value="Stn1"/>
    <property type="match status" value="1"/>
</dbReference>
<protein>
    <recommendedName>
        <fullName evidence="3">CST complex subunit STN1</fullName>
    </recommendedName>
    <alternativeName>
        <fullName evidence="8">Suppressor of cdc thirteen homolog</fullName>
    </alternativeName>
</protein>
<evidence type="ECO:0000256" key="4">
    <source>
        <dbReference type="ARBA" id="ARBA00022454"/>
    </source>
</evidence>
<organism evidence="10 11">
    <name type="scientific">Chaetoceros tenuissimus</name>
    <dbReference type="NCBI Taxonomy" id="426638"/>
    <lineage>
        <taxon>Eukaryota</taxon>
        <taxon>Sar</taxon>
        <taxon>Stramenopiles</taxon>
        <taxon>Ochrophyta</taxon>
        <taxon>Bacillariophyta</taxon>
        <taxon>Coscinodiscophyceae</taxon>
        <taxon>Chaetocerotophycidae</taxon>
        <taxon>Chaetocerotales</taxon>
        <taxon>Chaetocerotaceae</taxon>
        <taxon>Chaetoceros</taxon>
    </lineage>
</organism>
<reference evidence="10 11" key="1">
    <citation type="journal article" date="2021" name="Sci. Rep.">
        <title>The genome of the diatom Chaetoceros tenuissimus carries an ancient integrated fragment of an extant virus.</title>
        <authorList>
            <person name="Hongo Y."/>
            <person name="Kimura K."/>
            <person name="Takaki Y."/>
            <person name="Yoshida Y."/>
            <person name="Baba S."/>
            <person name="Kobayashi G."/>
            <person name="Nagasaki K."/>
            <person name="Hano T."/>
            <person name="Tomaru Y."/>
        </authorList>
    </citation>
    <scope>NUCLEOTIDE SEQUENCE [LARGE SCALE GENOMIC DNA]</scope>
    <source>
        <strain evidence="10 11">NIES-3715</strain>
    </source>
</reference>
<proteinExistence type="predicted"/>